<dbReference type="KEGG" id="htq:FRZ44_05630"/>
<keyword evidence="1" id="KW-0472">Membrane</keyword>
<keyword evidence="1" id="KW-0812">Transmembrane</keyword>
<reference evidence="2 3" key="1">
    <citation type="submission" date="2019-08" db="EMBL/GenBank/DDBJ databases">
        <title>Hyperibacter terrae gen. nov., sp. nov. and Hyperibacter viscosus sp. nov., two new members in the family Rhodospirillaceae isolated from the rhizosphere of Hypericum perforatum.</title>
        <authorList>
            <person name="Noviana Z."/>
        </authorList>
    </citation>
    <scope>NUCLEOTIDE SEQUENCE [LARGE SCALE GENOMIC DNA]</scope>
    <source>
        <strain evidence="2 3">R5913</strain>
    </source>
</reference>
<feature type="transmembrane region" description="Helical" evidence="1">
    <location>
        <begin position="70"/>
        <end position="90"/>
    </location>
</feature>
<dbReference type="AlphaFoldDB" id="A0A5J6MG99"/>
<keyword evidence="3" id="KW-1185">Reference proteome</keyword>
<accession>A0A5J6MG99</accession>
<feature type="transmembrane region" description="Helical" evidence="1">
    <location>
        <begin position="38"/>
        <end position="58"/>
    </location>
</feature>
<dbReference type="RefSeq" id="WP_151175748.1">
    <property type="nucleotide sequence ID" value="NZ_CP042906.1"/>
</dbReference>
<protein>
    <submittedName>
        <fullName evidence="2">Uncharacterized protein</fullName>
    </submittedName>
</protein>
<dbReference type="Proteomes" id="UP000326202">
    <property type="component" value="Chromosome"/>
</dbReference>
<gene>
    <name evidence="2" type="ORF">FRZ44_05630</name>
</gene>
<evidence type="ECO:0000313" key="3">
    <source>
        <dbReference type="Proteomes" id="UP000326202"/>
    </source>
</evidence>
<evidence type="ECO:0000313" key="2">
    <source>
        <dbReference type="EMBL" id="QEX15280.1"/>
    </source>
</evidence>
<organism evidence="2 3">
    <name type="scientific">Hypericibacter terrae</name>
    <dbReference type="NCBI Taxonomy" id="2602015"/>
    <lineage>
        <taxon>Bacteria</taxon>
        <taxon>Pseudomonadati</taxon>
        <taxon>Pseudomonadota</taxon>
        <taxon>Alphaproteobacteria</taxon>
        <taxon>Rhodospirillales</taxon>
        <taxon>Dongiaceae</taxon>
        <taxon>Hypericibacter</taxon>
    </lineage>
</organism>
<dbReference type="EMBL" id="CP042906">
    <property type="protein sequence ID" value="QEX15280.1"/>
    <property type="molecule type" value="Genomic_DNA"/>
</dbReference>
<name>A0A5J6MG99_9PROT</name>
<feature type="transmembrane region" description="Helical" evidence="1">
    <location>
        <begin position="12"/>
        <end position="32"/>
    </location>
</feature>
<sequence length="136" mass="14314">MITIRQTERRLAVIANWGLFGAFGLGLIQSGIGSGAVVVGLVGFALILVGFVSQVIINRFYGGGFTAGEVALGFIAFGIAVLGFVASWIFDPTFGTTDIVIGLSGFAAIIIAFIAYLVTKYGLKGSFSMFHQMGRH</sequence>
<feature type="transmembrane region" description="Helical" evidence="1">
    <location>
        <begin position="96"/>
        <end position="119"/>
    </location>
</feature>
<evidence type="ECO:0000256" key="1">
    <source>
        <dbReference type="SAM" id="Phobius"/>
    </source>
</evidence>
<dbReference type="OrthoDB" id="7854925at2"/>
<proteinExistence type="predicted"/>
<keyword evidence="1" id="KW-1133">Transmembrane helix</keyword>